<keyword evidence="3" id="KW-1185">Reference proteome</keyword>
<dbReference type="OrthoDB" id="242866at2759"/>
<dbReference type="AlphaFoldDB" id="A0A9E7F1T8"/>
<accession>A0A9E7F1T8</accession>
<proteinExistence type="predicted"/>
<sequence>CHPSLAPRLPTRPQDHSGAQIDNGPCISGLSNNADDVYNRSPASRRHNISGAEAMNDVVRLRLLAGITQTSGQSRPPVRTAVFKLPWLRTVYADLDVKAQTAFTIEMQP</sequence>
<protein>
    <submittedName>
        <fullName evidence="2">Uncharacterized protein</fullName>
    </submittedName>
</protein>
<feature type="non-terminal residue" evidence="2">
    <location>
        <position position="1"/>
    </location>
</feature>
<dbReference type="EMBL" id="CP097504">
    <property type="protein sequence ID" value="URD86481.1"/>
    <property type="molecule type" value="Genomic_DNA"/>
</dbReference>
<evidence type="ECO:0000256" key="1">
    <source>
        <dbReference type="SAM" id="MobiDB-lite"/>
    </source>
</evidence>
<evidence type="ECO:0000313" key="3">
    <source>
        <dbReference type="Proteomes" id="UP001055439"/>
    </source>
</evidence>
<organism evidence="2 3">
    <name type="scientific">Musa troglodytarum</name>
    <name type="common">fe'i banana</name>
    <dbReference type="NCBI Taxonomy" id="320322"/>
    <lineage>
        <taxon>Eukaryota</taxon>
        <taxon>Viridiplantae</taxon>
        <taxon>Streptophyta</taxon>
        <taxon>Embryophyta</taxon>
        <taxon>Tracheophyta</taxon>
        <taxon>Spermatophyta</taxon>
        <taxon>Magnoliopsida</taxon>
        <taxon>Liliopsida</taxon>
        <taxon>Zingiberales</taxon>
        <taxon>Musaceae</taxon>
        <taxon>Musa</taxon>
    </lineage>
</organism>
<gene>
    <name evidence="2" type="ORF">MUK42_33042</name>
</gene>
<name>A0A9E7F1T8_9LILI</name>
<dbReference type="Proteomes" id="UP001055439">
    <property type="component" value="Chromosome 2"/>
</dbReference>
<evidence type="ECO:0000313" key="2">
    <source>
        <dbReference type="EMBL" id="URD86481.1"/>
    </source>
</evidence>
<reference evidence="2" key="1">
    <citation type="submission" date="2022-05" db="EMBL/GenBank/DDBJ databases">
        <title>The Musa troglodytarum L. genome provides insights into the mechanism of non-climacteric behaviour and enrichment of carotenoids.</title>
        <authorList>
            <person name="Wang J."/>
        </authorList>
    </citation>
    <scope>NUCLEOTIDE SEQUENCE</scope>
    <source>
        <tissue evidence="2">Leaf</tissue>
    </source>
</reference>
<feature type="region of interest" description="Disordered" evidence="1">
    <location>
        <begin position="1"/>
        <end position="50"/>
    </location>
</feature>